<protein>
    <submittedName>
        <fullName evidence="1">Uncharacterized protein</fullName>
    </submittedName>
</protein>
<gene>
    <name evidence="1" type="ORF">SEVIR_1G041501v2</name>
</gene>
<evidence type="ECO:0000313" key="2">
    <source>
        <dbReference type="Proteomes" id="UP000298652"/>
    </source>
</evidence>
<dbReference type="Proteomes" id="UP000298652">
    <property type="component" value="Chromosome 1"/>
</dbReference>
<evidence type="ECO:0000313" key="1">
    <source>
        <dbReference type="EMBL" id="TKW37350.1"/>
    </source>
</evidence>
<keyword evidence="2" id="KW-1185">Reference proteome</keyword>
<dbReference type="EMBL" id="CM016552">
    <property type="protein sequence ID" value="TKW37350.1"/>
    <property type="molecule type" value="Genomic_DNA"/>
</dbReference>
<dbReference type="AlphaFoldDB" id="A0A4U6W4C3"/>
<sequence>MEFEVHVEVLLGIVDATSMIDLLRHQEVEKRWVVSGMKRHEALVKVDGMITHASGLHDQAIAQMEVLIASAASRTFSCGCGSSSSLLYVKC</sequence>
<proteinExistence type="predicted"/>
<reference evidence="1" key="1">
    <citation type="submission" date="2019-03" db="EMBL/GenBank/DDBJ databases">
        <title>WGS assembly of Setaria viridis.</title>
        <authorList>
            <person name="Huang P."/>
            <person name="Jenkins J."/>
            <person name="Grimwood J."/>
            <person name="Barry K."/>
            <person name="Healey A."/>
            <person name="Mamidi S."/>
            <person name="Sreedasyam A."/>
            <person name="Shu S."/>
            <person name="Feldman M."/>
            <person name="Wu J."/>
            <person name="Yu Y."/>
            <person name="Chen C."/>
            <person name="Johnson J."/>
            <person name="Rokhsar D."/>
            <person name="Baxter I."/>
            <person name="Schmutz J."/>
            <person name="Brutnell T."/>
            <person name="Kellogg E."/>
        </authorList>
    </citation>
    <scope>NUCLEOTIDE SEQUENCE [LARGE SCALE GENOMIC DNA]</scope>
</reference>
<dbReference type="Gramene" id="TKW37350">
    <property type="protein sequence ID" value="TKW37350"/>
    <property type="gene ID" value="SEVIR_1G041501v2"/>
</dbReference>
<organism evidence="1 2">
    <name type="scientific">Setaria viridis</name>
    <name type="common">Green bristlegrass</name>
    <name type="synonym">Setaria italica subsp. viridis</name>
    <dbReference type="NCBI Taxonomy" id="4556"/>
    <lineage>
        <taxon>Eukaryota</taxon>
        <taxon>Viridiplantae</taxon>
        <taxon>Streptophyta</taxon>
        <taxon>Embryophyta</taxon>
        <taxon>Tracheophyta</taxon>
        <taxon>Spermatophyta</taxon>
        <taxon>Magnoliopsida</taxon>
        <taxon>Liliopsida</taxon>
        <taxon>Poales</taxon>
        <taxon>Poaceae</taxon>
        <taxon>PACMAD clade</taxon>
        <taxon>Panicoideae</taxon>
        <taxon>Panicodae</taxon>
        <taxon>Paniceae</taxon>
        <taxon>Cenchrinae</taxon>
        <taxon>Setaria</taxon>
    </lineage>
</organism>
<accession>A0A4U6W4C3</accession>
<name>A0A4U6W4C3_SETVI</name>